<comment type="caution">
    <text evidence="1">The sequence shown here is derived from an EMBL/GenBank/DDBJ whole genome shotgun (WGS) entry which is preliminary data.</text>
</comment>
<evidence type="ECO:0000313" key="2">
    <source>
        <dbReference type="Proteomes" id="UP001281410"/>
    </source>
</evidence>
<evidence type="ECO:0000313" key="1">
    <source>
        <dbReference type="EMBL" id="KAK3187883.1"/>
    </source>
</evidence>
<gene>
    <name evidence="1" type="ORF">Dsin_027444</name>
</gene>
<sequence length="84" mass="9699">MSPSAKRPHAEDQSTVKLSVKSQLSKEMFFTIRRHVPLRKLLIITAGKQIWNTGLYISCMRGIAFLIAKPLLNLEWRMEIQLMS</sequence>
<protein>
    <submittedName>
        <fullName evidence="1">Uncharacterized protein</fullName>
    </submittedName>
</protein>
<dbReference type="AlphaFoldDB" id="A0AAE0DTB0"/>
<name>A0AAE0DTB0_9ROSI</name>
<keyword evidence="2" id="KW-1185">Reference proteome</keyword>
<reference evidence="1" key="1">
    <citation type="journal article" date="2023" name="Plant J.">
        <title>Genome sequences and population genomics provide insights into the demographic history, inbreeding, and mutation load of two 'living fossil' tree species of Dipteronia.</title>
        <authorList>
            <person name="Feng Y."/>
            <person name="Comes H.P."/>
            <person name="Chen J."/>
            <person name="Zhu S."/>
            <person name="Lu R."/>
            <person name="Zhang X."/>
            <person name="Li P."/>
            <person name="Qiu J."/>
            <person name="Olsen K.M."/>
            <person name="Qiu Y."/>
        </authorList>
    </citation>
    <scope>NUCLEOTIDE SEQUENCE</scope>
    <source>
        <strain evidence="1">NBL</strain>
    </source>
</reference>
<dbReference type="EMBL" id="JANJYJ010000009">
    <property type="protein sequence ID" value="KAK3187883.1"/>
    <property type="molecule type" value="Genomic_DNA"/>
</dbReference>
<proteinExistence type="predicted"/>
<organism evidence="1 2">
    <name type="scientific">Dipteronia sinensis</name>
    <dbReference type="NCBI Taxonomy" id="43782"/>
    <lineage>
        <taxon>Eukaryota</taxon>
        <taxon>Viridiplantae</taxon>
        <taxon>Streptophyta</taxon>
        <taxon>Embryophyta</taxon>
        <taxon>Tracheophyta</taxon>
        <taxon>Spermatophyta</taxon>
        <taxon>Magnoliopsida</taxon>
        <taxon>eudicotyledons</taxon>
        <taxon>Gunneridae</taxon>
        <taxon>Pentapetalae</taxon>
        <taxon>rosids</taxon>
        <taxon>malvids</taxon>
        <taxon>Sapindales</taxon>
        <taxon>Sapindaceae</taxon>
        <taxon>Hippocastanoideae</taxon>
        <taxon>Acereae</taxon>
        <taxon>Dipteronia</taxon>
    </lineage>
</organism>
<accession>A0AAE0DTB0</accession>
<dbReference type="Proteomes" id="UP001281410">
    <property type="component" value="Unassembled WGS sequence"/>
</dbReference>